<keyword evidence="5" id="KW-1185">Reference proteome</keyword>
<feature type="region of interest" description="Disordered" evidence="1">
    <location>
        <begin position="254"/>
        <end position="285"/>
    </location>
</feature>
<dbReference type="EMBL" id="BMOI01000001">
    <property type="protein sequence ID" value="GGK89892.1"/>
    <property type="molecule type" value="Genomic_DNA"/>
</dbReference>
<accession>A0A8H9G7I5</accession>
<reference evidence="2" key="2">
    <citation type="submission" date="2020-09" db="EMBL/GenBank/DDBJ databases">
        <authorList>
            <person name="Sun Q."/>
            <person name="Ohkuma M."/>
        </authorList>
    </citation>
    <scope>NUCLEOTIDE SEQUENCE</scope>
    <source>
        <strain evidence="2">JCM 1480</strain>
    </source>
</reference>
<evidence type="ECO:0000313" key="2">
    <source>
        <dbReference type="EMBL" id="GGK89892.1"/>
    </source>
</evidence>
<comment type="caution">
    <text evidence="2">The sequence shown here is derived from an EMBL/GenBank/DDBJ whole genome shotgun (WGS) entry which is preliminary data.</text>
</comment>
<dbReference type="RefSeq" id="WP_148286195.1">
    <property type="nucleotide sequence ID" value="NZ_BMOI01000001.1"/>
</dbReference>
<evidence type="ECO:0000313" key="5">
    <source>
        <dbReference type="Proteomes" id="UP000746584"/>
    </source>
</evidence>
<dbReference type="Proteomes" id="UP000746584">
    <property type="component" value="Unassembled WGS sequence"/>
</dbReference>
<reference evidence="3 5" key="3">
    <citation type="submission" date="2021-01" db="EMBL/GenBank/DDBJ databases">
        <title>Sequencing the genomes of 1000 actinobacteria strains.</title>
        <authorList>
            <person name="Klenk H.-P."/>
        </authorList>
    </citation>
    <scope>NUCLEOTIDE SEQUENCE [LARGE SCALE GENOMIC DNA]</scope>
    <source>
        <strain evidence="3 5">DSM 20542</strain>
    </source>
</reference>
<gene>
    <name evidence="2" type="ORF">GCM10009769_04920</name>
    <name evidence="3" type="ORF">JOE58_000765</name>
</gene>
<evidence type="ECO:0000256" key="1">
    <source>
        <dbReference type="SAM" id="MobiDB-lite"/>
    </source>
</evidence>
<reference evidence="2" key="1">
    <citation type="journal article" date="2014" name="Int. J. Syst. Evol. Microbiol.">
        <title>Complete genome sequence of Corynebacterium casei LMG S-19264T (=DSM 44701T), isolated from a smear-ripened cheese.</title>
        <authorList>
            <consortium name="US DOE Joint Genome Institute (JGI-PGF)"/>
            <person name="Walter F."/>
            <person name="Albersmeier A."/>
            <person name="Kalinowski J."/>
            <person name="Ruckert C."/>
        </authorList>
    </citation>
    <scope>NUCLEOTIDE SEQUENCE</scope>
    <source>
        <strain evidence="2">JCM 1480</strain>
    </source>
</reference>
<name>A0A8H9G7I5_9MICO</name>
<organism evidence="2 4">
    <name type="scientific">Curtobacterium luteum</name>
    <dbReference type="NCBI Taxonomy" id="33881"/>
    <lineage>
        <taxon>Bacteria</taxon>
        <taxon>Bacillati</taxon>
        <taxon>Actinomycetota</taxon>
        <taxon>Actinomycetes</taxon>
        <taxon>Micrococcales</taxon>
        <taxon>Microbacteriaceae</taxon>
        <taxon>Curtobacterium</taxon>
    </lineage>
</organism>
<feature type="compositionally biased region" description="Basic and acidic residues" evidence="1">
    <location>
        <begin position="275"/>
        <end position="285"/>
    </location>
</feature>
<evidence type="ECO:0000313" key="4">
    <source>
        <dbReference type="Proteomes" id="UP000648535"/>
    </source>
</evidence>
<dbReference type="AlphaFoldDB" id="A0A8H9G7I5"/>
<dbReference type="Proteomes" id="UP000648535">
    <property type="component" value="Unassembled WGS sequence"/>
</dbReference>
<evidence type="ECO:0000313" key="3">
    <source>
        <dbReference type="EMBL" id="MBM7801514.1"/>
    </source>
</evidence>
<proteinExistence type="predicted"/>
<protein>
    <submittedName>
        <fullName evidence="2">Uncharacterized protein</fullName>
    </submittedName>
</protein>
<sequence>MNAPEDNHDFPFLDVCVLSEPRANEMDFEMAQATRDMPHVRVFGAHVTVAQAVQIGIDTLDEAIEAIGAYRRNVYGDDRVRFVVLPGVGDDDATPIAWTKRFDAPIYGIRADGSLVAADGFHENITISDLARSAGEFGNGTNDRLVLVAPTGLGDASVYHEVVAFLLDHWLEYALATWSGFKTVRRAVLRRSAIRAARRAAEAMLHAGLAQPWQLRRFTDTRSEWKLPRFARLMQISHTDAARLLRALGYEPRGGGGGVWEPSESRRASRARGRWIRDESRRTES</sequence>
<dbReference type="EMBL" id="JAFBCG010000001">
    <property type="protein sequence ID" value="MBM7801514.1"/>
    <property type="molecule type" value="Genomic_DNA"/>
</dbReference>